<keyword evidence="15" id="KW-1185">Reference proteome</keyword>
<dbReference type="Pfam" id="PF02687">
    <property type="entry name" value="FtsX"/>
    <property type="match status" value="1"/>
</dbReference>
<keyword evidence="9 10" id="KW-0131">Cell cycle</keyword>
<evidence type="ECO:0000256" key="10">
    <source>
        <dbReference type="PIRNR" id="PIRNR003097"/>
    </source>
</evidence>
<feature type="domain" description="ABC3 transporter permease C-terminal" evidence="12">
    <location>
        <begin position="184"/>
        <end position="304"/>
    </location>
</feature>
<feature type="transmembrane region" description="Helical" evidence="11">
    <location>
        <begin position="273"/>
        <end position="299"/>
    </location>
</feature>
<protein>
    <recommendedName>
        <fullName evidence="3 10">Cell division protein FtsX</fullName>
    </recommendedName>
</protein>
<keyword evidence="5 10" id="KW-0132">Cell division</keyword>
<feature type="transmembrane region" description="Helical" evidence="11">
    <location>
        <begin position="181"/>
        <end position="202"/>
    </location>
</feature>
<organism evidence="14 15">
    <name type="scientific">Coriobacterium glomerans (strain ATCC 49209 / DSM 20642 / JCM 10262 / PW2)</name>
    <dbReference type="NCBI Taxonomy" id="700015"/>
    <lineage>
        <taxon>Bacteria</taxon>
        <taxon>Bacillati</taxon>
        <taxon>Actinomycetota</taxon>
        <taxon>Coriobacteriia</taxon>
        <taxon>Coriobacteriales</taxon>
        <taxon>Coriobacteriaceae</taxon>
        <taxon>Coriobacterium</taxon>
    </lineage>
</organism>
<feature type="transmembrane region" description="Helical" evidence="11">
    <location>
        <begin position="20"/>
        <end position="43"/>
    </location>
</feature>
<evidence type="ECO:0000256" key="2">
    <source>
        <dbReference type="ARBA" id="ARBA00007379"/>
    </source>
</evidence>
<dbReference type="Proteomes" id="UP000006851">
    <property type="component" value="Chromosome"/>
</dbReference>
<dbReference type="Pfam" id="PF18075">
    <property type="entry name" value="FtsX_ECD"/>
    <property type="match status" value="1"/>
</dbReference>
<dbReference type="PANTHER" id="PTHR47755:SF1">
    <property type="entry name" value="CELL DIVISION PROTEIN FTSX"/>
    <property type="match status" value="1"/>
</dbReference>
<dbReference type="NCBIfam" id="NF038347">
    <property type="entry name" value="FtsX_Gpos"/>
    <property type="match status" value="1"/>
</dbReference>
<keyword evidence="4 10" id="KW-1003">Cell membrane</keyword>
<dbReference type="InterPro" id="IPR040690">
    <property type="entry name" value="FtsX_ECD"/>
</dbReference>
<evidence type="ECO:0000313" key="15">
    <source>
        <dbReference type="Proteomes" id="UP000006851"/>
    </source>
</evidence>
<gene>
    <name evidence="14" type="ordered locus">Corgl_0645</name>
</gene>
<reference evidence="15" key="1">
    <citation type="journal article" date="2013" name="Stand. Genomic Sci.">
        <title>Complete genome sequence of Coriobacterium glomerans type strain (PW2(T)) from the midgut of Pyrrhocoris apterus L. (red soldier bug).</title>
        <authorList>
            <person name="Stackebrandt E."/>
            <person name="Zeytun A."/>
            <person name="Lapidus A."/>
            <person name="Nolan M."/>
            <person name="Lucas S."/>
            <person name="Hammon N."/>
            <person name="Deshpande S."/>
            <person name="Cheng J.F."/>
            <person name="Tapia R."/>
            <person name="Goodwin L.A."/>
            <person name="Pitluck S."/>
            <person name="Liolios K."/>
            <person name="Pagani I."/>
            <person name="Ivanova N."/>
            <person name="Mavromatis K."/>
            <person name="Mikhailova N."/>
            <person name="Huntemann M."/>
            <person name="Pati A."/>
            <person name="Chen A."/>
            <person name="Palaniappan K."/>
            <person name="Chang Y.J."/>
            <person name="Land M."/>
            <person name="Hauser L."/>
            <person name="Rohde M."/>
            <person name="Pukall R."/>
            <person name="Goker M."/>
            <person name="Detter J.C."/>
            <person name="Woyke T."/>
            <person name="Bristow J."/>
            <person name="Eisen J.A."/>
            <person name="Markowitz V."/>
            <person name="Hugenholtz P."/>
            <person name="Kyrpides N.C."/>
            <person name="Klenk H.P."/>
        </authorList>
    </citation>
    <scope>NUCLEOTIDE SEQUENCE</scope>
    <source>
        <strain evidence="15">ATCC 49209 / DSM 20642 / JCM 10262 / PW2</strain>
    </source>
</reference>
<dbReference type="GO" id="GO:0051301">
    <property type="term" value="P:cell division"/>
    <property type="evidence" value="ECO:0007669"/>
    <property type="project" value="UniProtKB-KW"/>
</dbReference>
<feature type="domain" description="FtsX extracellular" evidence="13">
    <location>
        <begin position="59"/>
        <end position="148"/>
    </location>
</feature>
<comment type="subcellular location">
    <subcellularLocation>
        <location evidence="1">Cell membrane</location>
        <topology evidence="1">Multi-pass membrane protein</topology>
    </subcellularLocation>
</comment>
<evidence type="ECO:0000256" key="5">
    <source>
        <dbReference type="ARBA" id="ARBA00022618"/>
    </source>
</evidence>
<dbReference type="Gene3D" id="3.30.70.3040">
    <property type="match status" value="1"/>
</dbReference>
<dbReference type="STRING" id="700015.Corgl_0645"/>
<dbReference type="KEGG" id="cgo:Corgl_0645"/>
<dbReference type="PANTHER" id="PTHR47755">
    <property type="entry name" value="CELL DIVISION PROTEIN FTSX"/>
    <property type="match status" value="1"/>
</dbReference>
<evidence type="ECO:0000313" key="14">
    <source>
        <dbReference type="EMBL" id="AEB06759.1"/>
    </source>
</evidence>
<proteinExistence type="inferred from homology"/>
<evidence type="ECO:0000256" key="4">
    <source>
        <dbReference type="ARBA" id="ARBA00022475"/>
    </source>
</evidence>
<comment type="similarity">
    <text evidence="2 10">Belongs to the ABC-4 integral membrane protein family. FtsX subfamily.</text>
</comment>
<keyword evidence="8 10" id="KW-0472">Membrane</keyword>
<dbReference type="InterPro" id="IPR004513">
    <property type="entry name" value="FtsX"/>
</dbReference>
<feature type="transmembrane region" description="Helical" evidence="11">
    <location>
        <begin position="234"/>
        <end position="252"/>
    </location>
</feature>
<name>F2NBM3_CORGP</name>
<evidence type="ECO:0000256" key="3">
    <source>
        <dbReference type="ARBA" id="ARBA00021907"/>
    </source>
</evidence>
<dbReference type="InterPro" id="IPR058204">
    <property type="entry name" value="FtsX_firmicutes-type"/>
</dbReference>
<dbReference type="RefSeq" id="WP_013708502.1">
    <property type="nucleotide sequence ID" value="NC_015389.1"/>
</dbReference>
<accession>F2NBM3</accession>
<dbReference type="eggNOG" id="COG2177">
    <property type="taxonomic scope" value="Bacteria"/>
</dbReference>
<dbReference type="AlphaFoldDB" id="F2NBM3"/>
<evidence type="ECO:0000256" key="9">
    <source>
        <dbReference type="ARBA" id="ARBA00023306"/>
    </source>
</evidence>
<dbReference type="EMBL" id="CP002628">
    <property type="protein sequence ID" value="AEB06759.1"/>
    <property type="molecule type" value="Genomic_DNA"/>
</dbReference>
<dbReference type="HOGENOM" id="CLU_073546_2_2_11"/>
<evidence type="ECO:0000256" key="8">
    <source>
        <dbReference type="ARBA" id="ARBA00023136"/>
    </source>
</evidence>
<dbReference type="OrthoDB" id="9812531at2"/>
<keyword evidence="6 11" id="KW-0812">Transmembrane</keyword>
<sequence length="305" mass="33675">MALSNLGYSLREAMHHFVRNWTTALGAIITIFLSLFIIGLFVVGSGIVNSAIGNVEQQVTINAFISDDASDDAIKSFQNKLESWENVSDVSFKTKEDARKDYTGMSNSAEATMSALDGENPLPRSFVIKMDDPSQVEGTASKIKSDPDFKKIVDKDDVASSVLYGQKEVDRLFTVTGYMRLAAIVLVALLTFIALVFINNTIRLSITARRREIAIMRLVGASNGFIRGPFITEGIIQAVIGALLAIGVLEMIRNMFIPRIQGAISWMQLMLPLHLYLLTYAALIFFGLLIGFFGSVIAMRRYLKV</sequence>
<evidence type="ECO:0000259" key="13">
    <source>
        <dbReference type="Pfam" id="PF18075"/>
    </source>
</evidence>
<dbReference type="InterPro" id="IPR003838">
    <property type="entry name" value="ABC3_permease_C"/>
</dbReference>
<evidence type="ECO:0000256" key="6">
    <source>
        <dbReference type="ARBA" id="ARBA00022692"/>
    </source>
</evidence>
<evidence type="ECO:0000259" key="12">
    <source>
        <dbReference type="Pfam" id="PF02687"/>
    </source>
</evidence>
<evidence type="ECO:0000256" key="11">
    <source>
        <dbReference type="SAM" id="Phobius"/>
    </source>
</evidence>
<evidence type="ECO:0000256" key="1">
    <source>
        <dbReference type="ARBA" id="ARBA00004651"/>
    </source>
</evidence>
<dbReference type="PIRSF" id="PIRSF003097">
    <property type="entry name" value="FtsX"/>
    <property type="match status" value="1"/>
</dbReference>
<evidence type="ECO:0000256" key="7">
    <source>
        <dbReference type="ARBA" id="ARBA00022989"/>
    </source>
</evidence>
<dbReference type="GO" id="GO:0005886">
    <property type="term" value="C:plasma membrane"/>
    <property type="evidence" value="ECO:0007669"/>
    <property type="project" value="UniProtKB-SubCell"/>
</dbReference>
<keyword evidence="7 11" id="KW-1133">Transmembrane helix</keyword>